<dbReference type="Pfam" id="PF03732">
    <property type="entry name" value="Retrotrans_gag"/>
    <property type="match status" value="1"/>
</dbReference>
<evidence type="ECO:0000256" key="1">
    <source>
        <dbReference type="SAM" id="MobiDB-lite"/>
    </source>
</evidence>
<dbReference type="EMBL" id="JARYMX010000005">
    <property type="protein sequence ID" value="KAJ9546980.1"/>
    <property type="molecule type" value="Genomic_DNA"/>
</dbReference>
<accession>A0AA38WCH1</accession>
<gene>
    <name evidence="3" type="ORF">OSB04_019523</name>
</gene>
<evidence type="ECO:0000313" key="4">
    <source>
        <dbReference type="Proteomes" id="UP001172457"/>
    </source>
</evidence>
<sequence>MADRRSTTKADLAGMNVALSTALANLTATVNRLQPNFVDDNRRRIDRFEGPVMAPRNGYRNWVNLSSSKFEKEEEGRHVKLKRNAHALHTRAEIPFFYGTLEVEEFLNWKNEVERFFEVIEISREKQVKLVAFHLKSAASVWWDKVVKHRQRQRKRPVQSWKRMKQLMAERFLPKYQEKVLNEPDPEPDDNNRENRPLGKDEVLLEKVEDEVIPESQHEDPKDSETTFKLTKVEVVEDVPELSRPLSKEVKKGDFRDVSVISAPPDQTKTVPGKIPLNSYPFEFDRVSLVWRQPQRHPLEFGIRSTIVNFEGQVVNSSVERKLFRGSGEDVFQVNSRSSSFQVRVTDTGRFQAFTRIFGDSWKRRKRSRKKTEGLDACRSFRKPTLRHFITDLRVVASISRPVDIYCDNSGAVAQAKKPREHHKSRHALRKFHIIREIIGREDVRICKIPTDDNVADPLTKPLARVKHEVHANSIGMQYLDTSS</sequence>
<name>A0AA38WCH1_9ASTR</name>
<dbReference type="PANTHER" id="PTHR35046">
    <property type="entry name" value="ZINC KNUCKLE (CCHC-TYPE) FAMILY PROTEIN"/>
    <property type="match status" value="1"/>
</dbReference>
<reference evidence="3" key="1">
    <citation type="submission" date="2023-03" db="EMBL/GenBank/DDBJ databases">
        <title>Chromosome-scale reference genome and RAD-based genetic map of yellow starthistle (Centaurea solstitialis) reveal putative structural variation and QTLs associated with invader traits.</title>
        <authorList>
            <person name="Reatini B."/>
            <person name="Cang F.A."/>
            <person name="Jiang Q."/>
            <person name="Mckibben M.T.W."/>
            <person name="Barker M.S."/>
            <person name="Rieseberg L.H."/>
            <person name="Dlugosch K.M."/>
        </authorList>
    </citation>
    <scope>NUCLEOTIDE SEQUENCE</scope>
    <source>
        <strain evidence="3">CAN-66</strain>
        <tissue evidence="3">Leaf</tissue>
    </source>
</reference>
<feature type="region of interest" description="Disordered" evidence="1">
    <location>
        <begin position="178"/>
        <end position="201"/>
    </location>
</feature>
<organism evidence="3 4">
    <name type="scientific">Centaurea solstitialis</name>
    <name type="common">yellow star-thistle</name>
    <dbReference type="NCBI Taxonomy" id="347529"/>
    <lineage>
        <taxon>Eukaryota</taxon>
        <taxon>Viridiplantae</taxon>
        <taxon>Streptophyta</taxon>
        <taxon>Embryophyta</taxon>
        <taxon>Tracheophyta</taxon>
        <taxon>Spermatophyta</taxon>
        <taxon>Magnoliopsida</taxon>
        <taxon>eudicotyledons</taxon>
        <taxon>Gunneridae</taxon>
        <taxon>Pentapetalae</taxon>
        <taxon>asterids</taxon>
        <taxon>campanulids</taxon>
        <taxon>Asterales</taxon>
        <taxon>Asteraceae</taxon>
        <taxon>Carduoideae</taxon>
        <taxon>Cardueae</taxon>
        <taxon>Centaureinae</taxon>
        <taxon>Centaurea</taxon>
    </lineage>
</organism>
<comment type="caution">
    <text evidence="3">The sequence shown here is derived from an EMBL/GenBank/DDBJ whole genome shotgun (WGS) entry which is preliminary data.</text>
</comment>
<keyword evidence="4" id="KW-1185">Reference proteome</keyword>
<dbReference type="InterPro" id="IPR005162">
    <property type="entry name" value="Retrotrans_gag_dom"/>
</dbReference>
<dbReference type="PANTHER" id="PTHR35046:SF18">
    <property type="entry name" value="RNA-DIRECTED DNA POLYMERASE"/>
    <property type="match status" value="1"/>
</dbReference>
<feature type="domain" description="Retrotransposon gag" evidence="2">
    <location>
        <begin position="129"/>
        <end position="180"/>
    </location>
</feature>
<proteinExistence type="predicted"/>
<dbReference type="Proteomes" id="UP001172457">
    <property type="component" value="Chromosome 5"/>
</dbReference>
<dbReference type="CDD" id="cd09272">
    <property type="entry name" value="RNase_HI_RT_Ty1"/>
    <property type="match status" value="1"/>
</dbReference>
<evidence type="ECO:0000313" key="3">
    <source>
        <dbReference type="EMBL" id="KAJ9546980.1"/>
    </source>
</evidence>
<feature type="compositionally biased region" description="Basic and acidic residues" evidence="1">
    <location>
        <begin position="190"/>
        <end position="201"/>
    </location>
</feature>
<evidence type="ECO:0000259" key="2">
    <source>
        <dbReference type="Pfam" id="PF03732"/>
    </source>
</evidence>
<protein>
    <recommendedName>
        <fullName evidence="2">Retrotransposon gag domain-containing protein</fullName>
    </recommendedName>
</protein>
<dbReference type="AlphaFoldDB" id="A0AA38WCH1"/>